<dbReference type="Gene3D" id="3.40.720.10">
    <property type="entry name" value="Alkaline Phosphatase, subunit A"/>
    <property type="match status" value="1"/>
</dbReference>
<sequence>MQQHERQELDCTPLSRRSFMRGSLAFGAAPSLLAAGATARARRRDRRPNVLFILTDDQRSDAIGLGGSRRLKTPHIDRLGREGIHFKNTFCTTSLCSPSRATILSGLYAHAHGVVNNFTEYPTDLQSFPLVLQSQGYDTAYVGKWHMGEENDEPRPGFNWFVTHKGQGKYFDTEFNFNGRRREVVEGYYTHVVTDMAEEWLSRSRDDKPWLLMIGHKAPHSFYYPEPKYEHAFDDVRIPYPETAFMLDDKPAWIKDRLRTWHGIYGPLFDWRKEFPDDRPEAVKDFEAMTRAYWGTLISVDDSVGRLYRLLEERGELDNTVFVFMSDNGILNGEHGMVDKRTMHEPSIRVPLVVRYPGLTPPEKPKVIEEQVLTTDMAPSILELCGAPPLKDIHGRSWVRLVQRGDRGWRKSWFYHYNYEKQFPYTPNVRGVRTDTWKYVHYPHGDGSPDRHMAELYNIEFDPEERYNLIGNPKYAGVVKELKAELARTMKQAGLTQATDKMPLDEGIKSELPEESIR</sequence>
<evidence type="ECO:0000256" key="4">
    <source>
        <dbReference type="ARBA" id="ARBA00023180"/>
    </source>
</evidence>
<accession>A0AAW6TWW5</accession>
<dbReference type="RefSeq" id="WP_349244527.1">
    <property type="nucleotide sequence ID" value="NZ_JASCXX010000008.1"/>
</dbReference>
<dbReference type="Pfam" id="PF00884">
    <property type="entry name" value="Sulfatase"/>
    <property type="match status" value="1"/>
</dbReference>
<evidence type="ECO:0000256" key="2">
    <source>
        <dbReference type="ARBA" id="ARBA00022729"/>
    </source>
</evidence>
<keyword evidence="8" id="KW-1185">Reference proteome</keyword>
<dbReference type="PROSITE" id="PS51318">
    <property type="entry name" value="TAT"/>
    <property type="match status" value="1"/>
</dbReference>
<dbReference type="AlphaFoldDB" id="A0AAW6TWW5"/>
<dbReference type="PANTHER" id="PTHR43108:SF8">
    <property type="entry name" value="SD21168P"/>
    <property type="match status" value="1"/>
</dbReference>
<proteinExistence type="inferred from homology"/>
<feature type="compositionally biased region" description="Basic and acidic residues" evidence="5">
    <location>
        <begin position="502"/>
        <end position="518"/>
    </location>
</feature>
<name>A0AAW6TWW5_9BACT</name>
<evidence type="ECO:0000256" key="3">
    <source>
        <dbReference type="ARBA" id="ARBA00022801"/>
    </source>
</evidence>
<evidence type="ECO:0000313" key="7">
    <source>
        <dbReference type="EMBL" id="MDI6449120.1"/>
    </source>
</evidence>
<keyword evidence="3" id="KW-0378">Hydrolase</keyword>
<dbReference type="InterPro" id="IPR017850">
    <property type="entry name" value="Alkaline_phosphatase_core_sf"/>
</dbReference>
<comment type="similarity">
    <text evidence="1">Belongs to the sulfatase family.</text>
</comment>
<evidence type="ECO:0000256" key="1">
    <source>
        <dbReference type="ARBA" id="ARBA00008779"/>
    </source>
</evidence>
<dbReference type="EMBL" id="JASCXX010000008">
    <property type="protein sequence ID" value="MDI6449120.1"/>
    <property type="molecule type" value="Genomic_DNA"/>
</dbReference>
<evidence type="ECO:0000313" key="8">
    <source>
        <dbReference type="Proteomes" id="UP001431776"/>
    </source>
</evidence>
<dbReference type="SUPFAM" id="SSF53649">
    <property type="entry name" value="Alkaline phosphatase-like"/>
    <property type="match status" value="1"/>
</dbReference>
<dbReference type="PROSITE" id="PS00149">
    <property type="entry name" value="SULFATASE_2"/>
    <property type="match status" value="1"/>
</dbReference>
<organism evidence="7 8">
    <name type="scientific">Anaerobaca lacustris</name>
    <dbReference type="NCBI Taxonomy" id="3044600"/>
    <lineage>
        <taxon>Bacteria</taxon>
        <taxon>Pseudomonadati</taxon>
        <taxon>Planctomycetota</taxon>
        <taxon>Phycisphaerae</taxon>
        <taxon>Sedimentisphaerales</taxon>
        <taxon>Anaerobacaceae</taxon>
        <taxon>Anaerobaca</taxon>
    </lineage>
</organism>
<reference evidence="7" key="1">
    <citation type="submission" date="2023-05" db="EMBL/GenBank/DDBJ databases">
        <title>Anaerotaeda fermentans gen. nov., sp. nov., a novel anaerobic planctomycete of the new family within the order Sedimentisphaerales isolated from Taman Peninsula, Russia.</title>
        <authorList>
            <person name="Khomyakova M.A."/>
            <person name="Merkel A.Y."/>
            <person name="Slobodkin A.I."/>
        </authorList>
    </citation>
    <scope>NUCLEOTIDE SEQUENCE</scope>
    <source>
        <strain evidence="7">M17dextr</strain>
    </source>
</reference>
<dbReference type="Proteomes" id="UP001431776">
    <property type="component" value="Unassembled WGS sequence"/>
</dbReference>
<dbReference type="InterPro" id="IPR006311">
    <property type="entry name" value="TAT_signal"/>
</dbReference>
<comment type="caution">
    <text evidence="7">The sequence shown here is derived from an EMBL/GenBank/DDBJ whole genome shotgun (WGS) entry which is preliminary data.</text>
</comment>
<dbReference type="PANTHER" id="PTHR43108">
    <property type="entry name" value="N-ACETYLGLUCOSAMINE-6-SULFATASE FAMILY MEMBER"/>
    <property type="match status" value="1"/>
</dbReference>
<evidence type="ECO:0000259" key="6">
    <source>
        <dbReference type="Pfam" id="PF00884"/>
    </source>
</evidence>
<dbReference type="GO" id="GO:0016787">
    <property type="term" value="F:hydrolase activity"/>
    <property type="evidence" value="ECO:0007669"/>
    <property type="project" value="UniProtKB-KW"/>
</dbReference>
<evidence type="ECO:0000256" key="5">
    <source>
        <dbReference type="SAM" id="MobiDB-lite"/>
    </source>
</evidence>
<dbReference type="InterPro" id="IPR024607">
    <property type="entry name" value="Sulfatase_CS"/>
</dbReference>
<dbReference type="CDD" id="cd16031">
    <property type="entry name" value="G6S_like"/>
    <property type="match status" value="1"/>
</dbReference>
<feature type="domain" description="Sulfatase N-terminal" evidence="6">
    <location>
        <begin position="48"/>
        <end position="386"/>
    </location>
</feature>
<gene>
    <name evidence="7" type="ORF">QJ522_08695</name>
</gene>
<dbReference type="InterPro" id="IPR000917">
    <property type="entry name" value="Sulfatase_N"/>
</dbReference>
<keyword evidence="4" id="KW-0325">Glycoprotein</keyword>
<protein>
    <submittedName>
        <fullName evidence="7">Sulfatase</fullName>
    </submittedName>
</protein>
<feature type="region of interest" description="Disordered" evidence="5">
    <location>
        <begin position="497"/>
        <end position="518"/>
    </location>
</feature>
<keyword evidence="2" id="KW-0732">Signal</keyword>